<dbReference type="GO" id="GO:0003677">
    <property type="term" value="F:DNA binding"/>
    <property type="evidence" value="ECO:0007669"/>
    <property type="project" value="InterPro"/>
</dbReference>
<keyword evidence="2" id="KW-0547">Nucleotide-binding</keyword>
<evidence type="ECO:0000313" key="2">
    <source>
        <dbReference type="EMBL" id="AIX13105.1"/>
    </source>
</evidence>
<dbReference type="Gene3D" id="3.30.780.20">
    <property type="match status" value="1"/>
</dbReference>
<dbReference type="InterPro" id="IPR050742">
    <property type="entry name" value="Helicase_Restrict-Modif_Enz"/>
</dbReference>
<evidence type="ECO:0000259" key="1">
    <source>
        <dbReference type="PROSITE" id="PS51192"/>
    </source>
</evidence>
<accession>A0A0A0YSV9</accession>
<sequence length="487" mass="56207">MRVVAEPSIEAELYDHFKMPDPNFTPNGYSKYDGLIRFYHKSNGMIDIGLLYEVFQFAKKHKYTIELDPALKYMNDAPEEEIREFVDGLKLSRKTEDGDYVPAECRDYQFESVMHGVRDTRCVLRAATSAGKSLILYILARYYRMRRQALESTLKTLIVVPSVHLVTQLKANFEEYSQINKFNSDAEVHMVFGDADKFTNKNIVISTWQGIQNMPKEFFHQFGDVVVDEVHTSKADKLSYILNNCIYCDHRVGLTGTLGNNPTDIMRVKSHFGRVHEIISARELIEKGYAADIEVEMVQLVYPIPERGLLTGDYSDEIEFLISHKARNEVILTMAKYLKGNTAIMFARIDAHMMVIYEELIKYKQNVFVINGEVPAKVRAEIQAAMERGDDITLLASYGTMQQGVSINKLHNLVLAHPSKSFVRVLQTLGRLMRLHSTKVGTPSKIWDVVDDLRKPDYWNHSLRHSLERYRFYTEERHPIKRSTIQL</sequence>
<dbReference type="OrthoDB" id="2008at10239"/>
<dbReference type="Pfam" id="PF00271">
    <property type="entry name" value="Helicase_C"/>
    <property type="match status" value="1"/>
</dbReference>
<dbReference type="InterPro" id="IPR001650">
    <property type="entry name" value="Helicase_C-like"/>
</dbReference>
<gene>
    <name evidence="2" type="ORF">NW77_097</name>
</gene>
<dbReference type="GO" id="GO:0016787">
    <property type="term" value="F:hydrolase activity"/>
    <property type="evidence" value="ECO:0007669"/>
    <property type="project" value="InterPro"/>
</dbReference>
<proteinExistence type="predicted"/>
<dbReference type="PANTHER" id="PTHR47396:SF1">
    <property type="entry name" value="ATP-DEPENDENT HELICASE IRC3-RELATED"/>
    <property type="match status" value="1"/>
</dbReference>
<dbReference type="RefSeq" id="YP_009147609.1">
    <property type="nucleotide sequence ID" value="NC_027340.1"/>
</dbReference>
<dbReference type="GeneID" id="24623224"/>
<evidence type="ECO:0000313" key="3">
    <source>
        <dbReference type="Proteomes" id="UP000030322"/>
    </source>
</evidence>
<dbReference type="KEGG" id="vg:24623224"/>
<dbReference type="EMBL" id="KP037007">
    <property type="protein sequence ID" value="AIX13105.1"/>
    <property type="molecule type" value="Genomic_DNA"/>
</dbReference>
<keyword evidence="3" id="KW-1185">Reference proteome</keyword>
<dbReference type="InterPro" id="IPR049430">
    <property type="entry name" value="UvsW_N_sf"/>
</dbReference>
<dbReference type="SMART" id="SM00487">
    <property type="entry name" value="DEXDc"/>
    <property type="match status" value="1"/>
</dbReference>
<dbReference type="GO" id="GO:0004386">
    <property type="term" value="F:helicase activity"/>
    <property type="evidence" value="ECO:0007669"/>
    <property type="project" value="UniProtKB-KW"/>
</dbReference>
<dbReference type="PANTHER" id="PTHR47396">
    <property type="entry name" value="TYPE I RESTRICTION ENZYME ECOKI R PROTEIN"/>
    <property type="match status" value="1"/>
</dbReference>
<protein>
    <submittedName>
        <fullName evidence="2">RNA-DNA and DNA-DNA helicase</fullName>
    </submittedName>
</protein>
<dbReference type="Pfam" id="PF04851">
    <property type="entry name" value="ResIII"/>
    <property type="match status" value="1"/>
</dbReference>
<dbReference type="GO" id="GO:0005524">
    <property type="term" value="F:ATP binding"/>
    <property type="evidence" value="ECO:0007669"/>
    <property type="project" value="InterPro"/>
</dbReference>
<dbReference type="InterPro" id="IPR006935">
    <property type="entry name" value="Helicase/UvrB_N"/>
</dbReference>
<keyword evidence="2" id="KW-0347">Helicase</keyword>
<keyword evidence="2" id="KW-0378">Hydrolase</keyword>
<dbReference type="InterPro" id="IPR014001">
    <property type="entry name" value="Helicase_ATP-bd"/>
</dbReference>
<dbReference type="Proteomes" id="UP000030322">
    <property type="component" value="Segment"/>
</dbReference>
<dbReference type="PROSITE" id="PS51192">
    <property type="entry name" value="HELICASE_ATP_BIND_1"/>
    <property type="match status" value="1"/>
</dbReference>
<organism evidence="2 3">
    <name type="scientific">Erwinia phage phiEa2809</name>
    <dbReference type="NCBI Taxonomy" id="1564096"/>
    <lineage>
        <taxon>Viruses</taxon>
        <taxon>Duplodnaviria</taxon>
        <taxon>Heunggongvirae</taxon>
        <taxon>Uroviricota</taxon>
        <taxon>Caudoviricetes</taxon>
        <taxon>Pantevenvirales</taxon>
        <taxon>Ackermannviridae</taxon>
        <taxon>Nezavisimistyvirus</taxon>
        <taxon>Nezavisimistyvirus Ea2809</taxon>
    </lineage>
</organism>
<dbReference type="SUPFAM" id="SSF52540">
    <property type="entry name" value="P-loop containing nucleoside triphosphate hydrolases"/>
    <property type="match status" value="2"/>
</dbReference>
<dbReference type="InterPro" id="IPR027417">
    <property type="entry name" value="P-loop_NTPase"/>
</dbReference>
<name>A0A0A0YSV9_9CAUD</name>
<keyword evidence="2" id="KW-0067">ATP-binding</keyword>
<feature type="domain" description="Helicase ATP-binding" evidence="1">
    <location>
        <begin position="113"/>
        <end position="276"/>
    </location>
</feature>
<dbReference type="Gene3D" id="3.40.50.300">
    <property type="entry name" value="P-loop containing nucleotide triphosphate hydrolases"/>
    <property type="match status" value="2"/>
</dbReference>
<reference evidence="2 3" key="1">
    <citation type="submission" date="2014-10" db="EMBL/GenBank/DDBJ databases">
        <title>Characterization of a new ViI-like Erwinia amylovora bacteriophage.</title>
        <authorList>
            <person name="Lagonenko A.L."/>
            <person name="Valentovich L.N."/>
        </authorList>
    </citation>
    <scope>NUCLEOTIDE SEQUENCE [LARGE SCALE GENOMIC DNA]</scope>
</reference>